<gene>
    <name evidence="1" type="ORF">SDC9_149528</name>
</gene>
<proteinExistence type="predicted"/>
<dbReference type="AlphaFoldDB" id="A0A645EM00"/>
<organism evidence="1">
    <name type="scientific">bioreactor metagenome</name>
    <dbReference type="NCBI Taxonomy" id="1076179"/>
    <lineage>
        <taxon>unclassified sequences</taxon>
        <taxon>metagenomes</taxon>
        <taxon>ecological metagenomes</taxon>
    </lineage>
</organism>
<reference evidence="1" key="1">
    <citation type="submission" date="2019-08" db="EMBL/GenBank/DDBJ databases">
        <authorList>
            <person name="Kucharzyk K."/>
            <person name="Murdoch R.W."/>
            <person name="Higgins S."/>
            <person name="Loffler F."/>
        </authorList>
    </citation>
    <scope>NUCLEOTIDE SEQUENCE</scope>
</reference>
<dbReference type="EMBL" id="VSSQ01048264">
    <property type="protein sequence ID" value="MPN02312.1"/>
    <property type="molecule type" value="Genomic_DNA"/>
</dbReference>
<sequence length="72" mass="7959">MAVHRDVPHVTGTHNFQLGVTTDLVYLVTAQLDNVKVAVLVAQERLLAVLDDLIIQAVQLHACCVVVIRVFR</sequence>
<protein>
    <submittedName>
        <fullName evidence="1">Uncharacterized protein</fullName>
    </submittedName>
</protein>
<accession>A0A645EM00</accession>
<name>A0A645EM00_9ZZZZ</name>
<comment type="caution">
    <text evidence="1">The sequence shown here is derived from an EMBL/GenBank/DDBJ whole genome shotgun (WGS) entry which is preliminary data.</text>
</comment>
<evidence type="ECO:0000313" key="1">
    <source>
        <dbReference type="EMBL" id="MPN02312.1"/>
    </source>
</evidence>